<protein>
    <recommendedName>
        <fullName evidence="2 6">Imidazoleglycerol-phosphate dehydratase</fullName>
        <shortName evidence="6">IGPD</shortName>
        <ecNumber evidence="6 7">4.2.1.19</ecNumber>
    </recommendedName>
</protein>
<dbReference type="NCBIfam" id="NF002114">
    <property type="entry name" value="PRK00951.2-4"/>
    <property type="match status" value="1"/>
</dbReference>
<dbReference type="GO" id="GO:0005737">
    <property type="term" value="C:cytoplasm"/>
    <property type="evidence" value="ECO:0007669"/>
    <property type="project" value="UniProtKB-SubCell"/>
</dbReference>
<name>A0A1M5WX15_9CLOT</name>
<evidence type="ECO:0000256" key="6">
    <source>
        <dbReference type="HAMAP-Rule" id="MF_00076"/>
    </source>
</evidence>
<comment type="subcellular location">
    <subcellularLocation>
        <location evidence="6 7">Cytoplasm</location>
    </subcellularLocation>
</comment>
<dbReference type="InterPro" id="IPR020565">
    <property type="entry name" value="ImidazoleglycerP_deHydtase_CS"/>
</dbReference>
<dbReference type="PROSITE" id="PS00954">
    <property type="entry name" value="IGP_DEHYDRATASE_1"/>
    <property type="match status" value="1"/>
</dbReference>
<keyword evidence="6" id="KW-0963">Cytoplasm</keyword>
<sequence>MKLRASNKERKTKETEIKIELNLDGKGNAEINTGVGFFDHMLTLLAFHSSFDLKVEAKGDLYVDDHHLVEDTGILLGQAIKEALGDKKGIKRYGTFFLPMDEALAMVSLDISGRGFLHFEGEFNRESIGNFSTEMVKEFFRALAMNGEITLHGRILYGENDHHKIEGLFKALGRALKEAVTIDEDNKDKIPSSKGTL</sequence>
<evidence type="ECO:0000313" key="9">
    <source>
        <dbReference type="Proteomes" id="UP000184241"/>
    </source>
</evidence>
<dbReference type="FunFam" id="3.30.230.40:FF:000003">
    <property type="entry name" value="Imidazoleglycerol-phosphate dehydratase HisB"/>
    <property type="match status" value="1"/>
</dbReference>
<dbReference type="AlphaFoldDB" id="A0A1M5WX15"/>
<comment type="catalytic activity">
    <reaction evidence="6 7">
        <text>D-erythro-1-(imidazol-4-yl)glycerol 3-phosphate = 3-(imidazol-4-yl)-2-oxopropyl phosphate + H2O</text>
        <dbReference type="Rhea" id="RHEA:11040"/>
        <dbReference type="ChEBI" id="CHEBI:15377"/>
        <dbReference type="ChEBI" id="CHEBI:57766"/>
        <dbReference type="ChEBI" id="CHEBI:58278"/>
        <dbReference type="EC" id="4.2.1.19"/>
    </reaction>
</comment>
<evidence type="ECO:0000313" key="8">
    <source>
        <dbReference type="EMBL" id="SHH92020.1"/>
    </source>
</evidence>
<organism evidence="8 9">
    <name type="scientific">Clostridium intestinale DSM 6191</name>
    <dbReference type="NCBI Taxonomy" id="1121320"/>
    <lineage>
        <taxon>Bacteria</taxon>
        <taxon>Bacillati</taxon>
        <taxon>Bacillota</taxon>
        <taxon>Clostridia</taxon>
        <taxon>Eubacteriales</taxon>
        <taxon>Clostridiaceae</taxon>
        <taxon>Clostridium</taxon>
    </lineage>
</organism>
<dbReference type="GO" id="GO:0000105">
    <property type="term" value="P:L-histidine biosynthetic process"/>
    <property type="evidence" value="ECO:0007669"/>
    <property type="project" value="UniProtKB-UniRule"/>
</dbReference>
<dbReference type="NCBIfam" id="NF002116">
    <property type="entry name" value="PRK00951.2-6"/>
    <property type="match status" value="1"/>
</dbReference>
<dbReference type="RefSeq" id="WP_034856208.1">
    <property type="nucleotide sequence ID" value="NZ_FQXU01000004.1"/>
</dbReference>
<evidence type="ECO:0000256" key="7">
    <source>
        <dbReference type="RuleBase" id="RU000599"/>
    </source>
</evidence>
<comment type="pathway">
    <text evidence="1 6 7">Amino-acid biosynthesis; L-histidine biosynthesis; L-histidine from 5-phospho-alpha-D-ribose 1-diphosphate: step 6/9.</text>
</comment>
<dbReference type="HAMAP" id="MF_00076">
    <property type="entry name" value="HisB"/>
    <property type="match status" value="1"/>
</dbReference>
<dbReference type="PROSITE" id="PS00955">
    <property type="entry name" value="IGP_DEHYDRATASE_2"/>
    <property type="match status" value="1"/>
</dbReference>
<dbReference type="Pfam" id="PF00475">
    <property type="entry name" value="IGPD"/>
    <property type="match status" value="1"/>
</dbReference>
<keyword evidence="4 6" id="KW-0368">Histidine biosynthesis</keyword>
<dbReference type="NCBIfam" id="NF002107">
    <property type="entry name" value="PRK00951.1-2"/>
    <property type="match status" value="1"/>
</dbReference>
<dbReference type="EC" id="4.2.1.19" evidence="6 7"/>
<dbReference type="CDD" id="cd07914">
    <property type="entry name" value="IGPD"/>
    <property type="match status" value="1"/>
</dbReference>
<dbReference type="FunFam" id="3.30.230.40:FF:000001">
    <property type="entry name" value="Imidazoleglycerol-phosphate dehydratase HisB"/>
    <property type="match status" value="1"/>
</dbReference>
<evidence type="ECO:0000256" key="4">
    <source>
        <dbReference type="ARBA" id="ARBA00023102"/>
    </source>
</evidence>
<keyword evidence="3 6" id="KW-0028">Amino-acid biosynthesis</keyword>
<dbReference type="InterPro" id="IPR020568">
    <property type="entry name" value="Ribosomal_Su5_D2-typ_SF"/>
</dbReference>
<dbReference type="InterPro" id="IPR000807">
    <property type="entry name" value="ImidazoleglycerolP_deHydtase"/>
</dbReference>
<dbReference type="PANTHER" id="PTHR23133:SF2">
    <property type="entry name" value="IMIDAZOLEGLYCEROL-PHOSPHATE DEHYDRATASE"/>
    <property type="match status" value="1"/>
</dbReference>
<comment type="similarity">
    <text evidence="6 7">Belongs to the imidazoleglycerol-phosphate dehydratase family.</text>
</comment>
<dbReference type="Proteomes" id="UP000184241">
    <property type="component" value="Unassembled WGS sequence"/>
</dbReference>
<dbReference type="SUPFAM" id="SSF54211">
    <property type="entry name" value="Ribosomal protein S5 domain 2-like"/>
    <property type="match status" value="2"/>
</dbReference>
<keyword evidence="5 6" id="KW-0456">Lyase</keyword>
<dbReference type="GO" id="GO:0004424">
    <property type="term" value="F:imidazoleglycerol-phosphate dehydratase activity"/>
    <property type="evidence" value="ECO:0007669"/>
    <property type="project" value="UniProtKB-UniRule"/>
</dbReference>
<accession>A0A1M5WX15</accession>
<evidence type="ECO:0000256" key="2">
    <source>
        <dbReference type="ARBA" id="ARBA00016664"/>
    </source>
</evidence>
<gene>
    <name evidence="6" type="primary">hisB</name>
    <name evidence="8" type="ORF">SAMN02745941_01301</name>
</gene>
<dbReference type="EMBL" id="FQXU01000004">
    <property type="protein sequence ID" value="SHH92020.1"/>
    <property type="molecule type" value="Genomic_DNA"/>
</dbReference>
<dbReference type="Gene3D" id="3.30.230.40">
    <property type="entry name" value="Imidazole glycerol phosphate dehydratase, domain 1"/>
    <property type="match status" value="2"/>
</dbReference>
<evidence type="ECO:0000256" key="5">
    <source>
        <dbReference type="ARBA" id="ARBA00023239"/>
    </source>
</evidence>
<dbReference type="UniPathway" id="UPA00031">
    <property type="reaction ID" value="UER00011"/>
</dbReference>
<dbReference type="PANTHER" id="PTHR23133">
    <property type="entry name" value="IMIDAZOLEGLYCEROL-PHOSPHATE DEHYDRATASE HIS7"/>
    <property type="match status" value="1"/>
</dbReference>
<reference evidence="8 9" key="1">
    <citation type="submission" date="2016-11" db="EMBL/GenBank/DDBJ databases">
        <authorList>
            <person name="Jaros S."/>
            <person name="Januszkiewicz K."/>
            <person name="Wedrychowicz H."/>
        </authorList>
    </citation>
    <scope>NUCLEOTIDE SEQUENCE [LARGE SCALE GENOMIC DNA]</scope>
    <source>
        <strain evidence="8 9">DSM 6191</strain>
    </source>
</reference>
<proteinExistence type="inferred from homology"/>
<evidence type="ECO:0000256" key="3">
    <source>
        <dbReference type="ARBA" id="ARBA00022605"/>
    </source>
</evidence>
<dbReference type="NCBIfam" id="NF002111">
    <property type="entry name" value="PRK00951.2-1"/>
    <property type="match status" value="1"/>
</dbReference>
<evidence type="ECO:0000256" key="1">
    <source>
        <dbReference type="ARBA" id="ARBA00005047"/>
    </source>
</evidence>
<dbReference type="InterPro" id="IPR038494">
    <property type="entry name" value="IGPD_sf"/>
</dbReference>
<dbReference type="NCBIfam" id="NF002109">
    <property type="entry name" value="PRK00951.1-5"/>
    <property type="match status" value="1"/>
</dbReference>